<proteinExistence type="predicted"/>
<evidence type="ECO:0000256" key="2">
    <source>
        <dbReference type="ARBA" id="ARBA00022679"/>
    </source>
</evidence>
<dbReference type="GO" id="GO:0005524">
    <property type="term" value="F:ATP binding"/>
    <property type="evidence" value="ECO:0007669"/>
    <property type="project" value="UniProtKB-KW"/>
</dbReference>
<dbReference type="HOGENOM" id="CLU_1910261_0_0_1"/>
<dbReference type="GO" id="GO:0005509">
    <property type="term" value="F:calcium ion binding"/>
    <property type="evidence" value="ECO:0007669"/>
    <property type="project" value="InterPro"/>
</dbReference>
<dbReference type="PROSITE" id="PS01187">
    <property type="entry name" value="EGF_CA"/>
    <property type="match status" value="1"/>
</dbReference>
<dbReference type="CDD" id="cd00054">
    <property type="entry name" value="EGF_CA"/>
    <property type="match status" value="1"/>
</dbReference>
<dbReference type="AlphaFoldDB" id="M5W920"/>
<evidence type="ECO:0000256" key="4">
    <source>
        <dbReference type="ARBA" id="ARBA00022840"/>
    </source>
</evidence>
<keyword evidence="2" id="KW-0808">Transferase</keyword>
<keyword evidence="1" id="KW-0723">Serine/threonine-protein kinase</keyword>
<dbReference type="PANTHER" id="PTHR27005:SF280">
    <property type="entry name" value="WALL-ASSOCIATED RECEPTOR KINASE-LIKE 8"/>
    <property type="match status" value="1"/>
</dbReference>
<evidence type="ECO:0000313" key="7">
    <source>
        <dbReference type="Proteomes" id="UP000006882"/>
    </source>
</evidence>
<evidence type="ECO:0000256" key="3">
    <source>
        <dbReference type="ARBA" id="ARBA00022741"/>
    </source>
</evidence>
<keyword evidence="3" id="KW-0547">Nucleotide-binding</keyword>
<dbReference type="InterPro" id="IPR018097">
    <property type="entry name" value="EGF_Ca-bd_CS"/>
</dbReference>
<keyword evidence="5" id="KW-1015">Disulfide bond</keyword>
<protein>
    <recommendedName>
        <fullName evidence="8">EGF-like calcium-binding domain-containing protein</fullName>
    </recommendedName>
</protein>
<gene>
    <name evidence="6" type="ORF">PRUPE_5G051800</name>
</gene>
<keyword evidence="4" id="KW-0067">ATP-binding</keyword>
<dbReference type="GO" id="GO:0007166">
    <property type="term" value="P:cell surface receptor signaling pathway"/>
    <property type="evidence" value="ECO:0007669"/>
    <property type="project" value="InterPro"/>
</dbReference>
<dbReference type="eggNOG" id="ENOG502RMXX">
    <property type="taxonomic scope" value="Eukaryota"/>
</dbReference>
<dbReference type="PANTHER" id="PTHR27005">
    <property type="entry name" value="WALL-ASSOCIATED RECEPTOR KINASE-LIKE 21"/>
    <property type="match status" value="1"/>
</dbReference>
<evidence type="ECO:0000256" key="5">
    <source>
        <dbReference type="ARBA" id="ARBA00023157"/>
    </source>
</evidence>
<evidence type="ECO:0008006" key="8">
    <source>
        <dbReference type="Google" id="ProtNLM"/>
    </source>
</evidence>
<reference evidence="6 7" key="1">
    <citation type="journal article" date="2013" name="Nat. Genet.">
        <title>The high-quality draft genome of peach (Prunus persica) identifies unique patterns of genetic diversity, domestication and genome evolution.</title>
        <authorList>
            <consortium name="International Peach Genome Initiative"/>
            <person name="Verde I."/>
            <person name="Abbott A.G."/>
            <person name="Scalabrin S."/>
            <person name="Jung S."/>
            <person name="Shu S."/>
            <person name="Marroni F."/>
            <person name="Zhebentyayeva T."/>
            <person name="Dettori M.T."/>
            <person name="Grimwood J."/>
            <person name="Cattonaro F."/>
            <person name="Zuccolo A."/>
            <person name="Rossini L."/>
            <person name="Jenkins J."/>
            <person name="Vendramin E."/>
            <person name="Meisel L.A."/>
            <person name="Decroocq V."/>
            <person name="Sosinski B."/>
            <person name="Prochnik S."/>
            <person name="Mitros T."/>
            <person name="Policriti A."/>
            <person name="Cipriani G."/>
            <person name="Dondini L."/>
            <person name="Ficklin S."/>
            <person name="Goodstein D.M."/>
            <person name="Xuan P."/>
            <person name="Del Fabbro C."/>
            <person name="Aramini V."/>
            <person name="Copetti D."/>
            <person name="Gonzalez S."/>
            <person name="Horner D.S."/>
            <person name="Falchi R."/>
            <person name="Lucas S."/>
            <person name="Mica E."/>
            <person name="Maldonado J."/>
            <person name="Lazzari B."/>
            <person name="Bielenberg D."/>
            <person name="Pirona R."/>
            <person name="Miculan M."/>
            <person name="Barakat A."/>
            <person name="Testolin R."/>
            <person name="Stella A."/>
            <person name="Tartarini S."/>
            <person name="Tonutti P."/>
            <person name="Arus P."/>
            <person name="Orellana A."/>
            <person name="Wells C."/>
            <person name="Main D."/>
            <person name="Vizzotto G."/>
            <person name="Silva H."/>
            <person name="Salamini F."/>
            <person name="Schmutz J."/>
            <person name="Morgante M."/>
            <person name="Rokhsar D.S."/>
        </authorList>
    </citation>
    <scope>NUCLEOTIDE SEQUENCE [LARGE SCALE GENOMIC DNA]</scope>
    <source>
        <strain evidence="7">cv. Nemared</strain>
    </source>
</reference>
<dbReference type="Gene3D" id="3.30.200.20">
    <property type="entry name" value="Phosphorylase Kinase, domain 1"/>
    <property type="match status" value="1"/>
</dbReference>
<dbReference type="Proteomes" id="UP000006882">
    <property type="component" value="Chromosome G5"/>
</dbReference>
<sequence length="133" mass="14670">MMKSDDINECKGSNECRGDVCENLVGGYSCYSNINGRRCLGSSVGLLLLLIGACWVHKIVKKRKTIARKKIFFKRNGGLLLEQQLSSGEVNVDKIKLFNSKELEKATNNFSIDRILGQGGSGGLRNFLAEVQN</sequence>
<dbReference type="Gene3D" id="2.10.25.10">
    <property type="entry name" value="Laminin"/>
    <property type="match status" value="1"/>
</dbReference>
<keyword evidence="1" id="KW-0418">Kinase</keyword>
<dbReference type="EMBL" id="CM007655">
    <property type="protein sequence ID" value="ONI06298.1"/>
    <property type="molecule type" value="Genomic_DNA"/>
</dbReference>
<accession>M5W920</accession>
<dbReference type="Gramene" id="ONI06298">
    <property type="protein sequence ID" value="ONI06298"/>
    <property type="gene ID" value="PRUPE_5G051800"/>
</dbReference>
<keyword evidence="7" id="KW-1185">Reference proteome</keyword>
<dbReference type="GO" id="GO:0004674">
    <property type="term" value="F:protein serine/threonine kinase activity"/>
    <property type="evidence" value="ECO:0007669"/>
    <property type="project" value="UniProtKB-KW"/>
</dbReference>
<name>M5W920_PRUPE</name>
<evidence type="ECO:0000313" key="6">
    <source>
        <dbReference type="EMBL" id="ONI06298.1"/>
    </source>
</evidence>
<dbReference type="InterPro" id="IPR045274">
    <property type="entry name" value="WAK-like"/>
</dbReference>
<dbReference type="STRING" id="3760.M5W920"/>
<organism evidence="6 7">
    <name type="scientific">Prunus persica</name>
    <name type="common">Peach</name>
    <name type="synonym">Amygdalus persica</name>
    <dbReference type="NCBI Taxonomy" id="3760"/>
    <lineage>
        <taxon>Eukaryota</taxon>
        <taxon>Viridiplantae</taxon>
        <taxon>Streptophyta</taxon>
        <taxon>Embryophyta</taxon>
        <taxon>Tracheophyta</taxon>
        <taxon>Spermatophyta</taxon>
        <taxon>Magnoliopsida</taxon>
        <taxon>eudicotyledons</taxon>
        <taxon>Gunneridae</taxon>
        <taxon>Pentapetalae</taxon>
        <taxon>rosids</taxon>
        <taxon>fabids</taxon>
        <taxon>Rosales</taxon>
        <taxon>Rosaceae</taxon>
        <taxon>Amygdaloideae</taxon>
        <taxon>Amygdaleae</taxon>
        <taxon>Prunus</taxon>
    </lineage>
</organism>
<evidence type="ECO:0000256" key="1">
    <source>
        <dbReference type="ARBA" id="ARBA00022527"/>
    </source>
</evidence>